<feature type="compositionally biased region" description="Polar residues" evidence="1">
    <location>
        <begin position="15"/>
        <end position="25"/>
    </location>
</feature>
<evidence type="ECO:0000256" key="1">
    <source>
        <dbReference type="SAM" id="MobiDB-lite"/>
    </source>
</evidence>
<feature type="region of interest" description="Disordered" evidence="1">
    <location>
        <begin position="1"/>
        <end position="77"/>
    </location>
</feature>
<gene>
    <name evidence="2" type="ORF">TL16_g03926</name>
</gene>
<accession>A0A9W7A6G4</accession>
<feature type="compositionally biased region" description="Gly residues" evidence="1">
    <location>
        <begin position="821"/>
        <end position="831"/>
    </location>
</feature>
<feature type="compositionally biased region" description="Low complexity" evidence="1">
    <location>
        <begin position="52"/>
        <end position="64"/>
    </location>
</feature>
<feature type="region of interest" description="Disordered" evidence="1">
    <location>
        <begin position="393"/>
        <end position="423"/>
    </location>
</feature>
<reference evidence="3" key="1">
    <citation type="journal article" date="2023" name="Commun. Biol.">
        <title>Genome analysis of Parmales, the sister group of diatoms, reveals the evolutionary specialization of diatoms from phago-mixotrophs to photoautotrophs.</title>
        <authorList>
            <person name="Ban H."/>
            <person name="Sato S."/>
            <person name="Yoshikawa S."/>
            <person name="Yamada K."/>
            <person name="Nakamura Y."/>
            <person name="Ichinomiya M."/>
            <person name="Sato N."/>
            <person name="Blanc-Mathieu R."/>
            <person name="Endo H."/>
            <person name="Kuwata A."/>
            <person name="Ogata H."/>
        </authorList>
    </citation>
    <scope>NUCLEOTIDE SEQUENCE [LARGE SCALE GENOMIC DNA]</scope>
</reference>
<dbReference type="AlphaFoldDB" id="A0A9W7A6G4"/>
<name>A0A9W7A6G4_9STRA</name>
<dbReference type="Proteomes" id="UP001162640">
    <property type="component" value="Unassembled WGS sequence"/>
</dbReference>
<evidence type="ECO:0000313" key="3">
    <source>
        <dbReference type="Proteomes" id="UP001162640"/>
    </source>
</evidence>
<feature type="region of interest" description="Disordered" evidence="1">
    <location>
        <begin position="632"/>
        <end position="687"/>
    </location>
</feature>
<sequence length="885" mass="99250">MSNLLSHARCPPGNYANSRFASNTRKPSHPDGKLILPDITNNRTNNAAIGGSSNSNSNSKSNSSKPKRKKRRSKELTGASFDRWLNTVLDPSQKSKLMSKFGTKFDPSDPMNLTTSRTQSAPPLNTRSHKLFTSLSEACSFTHLPYNNSPFHPRSAFLSTLFANSLKPLPLNIPPTLMIYKGVVTFATDRVVKKYDVNLVPKKDVKKIIMALVNVAESGVGGVESEKKPSPPLAILKKSNIDLNMNNLTSLETVATVTKAVNELIAGAHVLNQPDHACIQKYVAPKGSQSWIVRIVWKHKLDTGTDGFSYVVNDTDEFVTDSKNWETCSIVKSVSMHSWKVAREAVNGLVKIAEQRVNMKFKVFVADFVEGCDSRWRFLQVKAFELRDEIHQPASSRRPSKQLKKENLKLSQNEEEEDGQNTLDYDYAEEKQLKSKMAHMCSGEYCNELISENDKIVYTNLNQLHAIAYKDVLMAKEVQKRLSVNKVKFEEVENMVSDENVLNEMLGTDIFSMEKHLLDSLTHRDRLKLYDMVKVCCPCHARYSNFKQLMEAATEFTDRARKIRLKEKKVEKELSKRAELDARIKGARGAVGLDDFLQNTKVSLRGQGDEGGTIGGGGVIIDPVGRTTDDLEALQRVPTRQRTNWKGPREVDDESEEEEEENEEGEEHTGDDDDEDKDAPRDANGKKIVDRVEEAFDGYNPTFDIDVDKIMGALEGEMADITLAGNDEEKIIKKKLEGEELGKSNVPLFRPTSEIMVDEPQFWTSDGYKDELIVEIREDLTRGLKVRVTVEAIASYTELKSLLHSIFHEEEIKRNTRVSTIGGGRTGGGDGWSEKKPSGEDEDEDEDEEEGAAAADFDYRGVPKVYFTKLDGSCIRAEMVLNPSK</sequence>
<dbReference type="EMBL" id="BLQM01000106">
    <property type="protein sequence ID" value="GMH64286.1"/>
    <property type="molecule type" value="Genomic_DNA"/>
</dbReference>
<feature type="compositionally biased region" description="Acidic residues" evidence="1">
    <location>
        <begin position="840"/>
        <end position="851"/>
    </location>
</feature>
<feature type="region of interest" description="Disordered" evidence="1">
    <location>
        <begin position="818"/>
        <end position="855"/>
    </location>
</feature>
<organism evidence="2 3">
    <name type="scientific">Triparma laevis f. inornata</name>
    <dbReference type="NCBI Taxonomy" id="1714386"/>
    <lineage>
        <taxon>Eukaryota</taxon>
        <taxon>Sar</taxon>
        <taxon>Stramenopiles</taxon>
        <taxon>Ochrophyta</taxon>
        <taxon>Bolidophyceae</taxon>
        <taxon>Parmales</taxon>
        <taxon>Triparmaceae</taxon>
        <taxon>Triparma</taxon>
    </lineage>
</organism>
<feature type="compositionally biased region" description="Acidic residues" evidence="1">
    <location>
        <begin position="651"/>
        <end position="677"/>
    </location>
</feature>
<protein>
    <submittedName>
        <fullName evidence="2">Uncharacterized protein</fullName>
    </submittedName>
</protein>
<proteinExistence type="predicted"/>
<feature type="compositionally biased region" description="Basic and acidic residues" evidence="1">
    <location>
        <begin position="678"/>
        <end position="687"/>
    </location>
</feature>
<comment type="caution">
    <text evidence="2">The sequence shown here is derived from an EMBL/GenBank/DDBJ whole genome shotgun (WGS) entry which is preliminary data.</text>
</comment>
<evidence type="ECO:0000313" key="2">
    <source>
        <dbReference type="EMBL" id="GMH64286.1"/>
    </source>
</evidence>